<dbReference type="EMBL" id="BEHT01000002">
    <property type="protein sequence ID" value="GBC97746.1"/>
    <property type="molecule type" value="Genomic_DNA"/>
</dbReference>
<evidence type="ECO:0000313" key="4">
    <source>
        <dbReference type="Proteomes" id="UP000236173"/>
    </source>
</evidence>
<dbReference type="InterPro" id="IPR016047">
    <property type="entry name" value="M23ase_b-sheet_dom"/>
</dbReference>
<gene>
    <name evidence="3" type="primary">mepM</name>
    <name evidence="3" type="ORF">HRbin17_00235</name>
</gene>
<proteinExistence type="predicted"/>
<accession>A0A2H5X980</accession>
<keyword evidence="1" id="KW-0732">Signal</keyword>
<evidence type="ECO:0000256" key="1">
    <source>
        <dbReference type="SAM" id="SignalP"/>
    </source>
</evidence>
<organism evidence="3 4">
    <name type="scientific">Candidatus Fervidibacter japonicus</name>
    <dbReference type="NCBI Taxonomy" id="2035412"/>
    <lineage>
        <taxon>Bacteria</taxon>
        <taxon>Candidatus Fervidibacterota</taxon>
        <taxon>Candidatus Fervidibacter</taxon>
    </lineage>
</organism>
<dbReference type="SUPFAM" id="SSF51261">
    <property type="entry name" value="Duplicated hybrid motif"/>
    <property type="match status" value="1"/>
</dbReference>
<dbReference type="InterPro" id="IPR050570">
    <property type="entry name" value="Cell_wall_metabolism_enzyme"/>
</dbReference>
<protein>
    <submittedName>
        <fullName evidence="3">Murein DD-endopeptidase MepM</fullName>
        <ecNumber evidence="3">3.4.24.-</ecNumber>
    </submittedName>
</protein>
<dbReference type="PANTHER" id="PTHR21666">
    <property type="entry name" value="PEPTIDASE-RELATED"/>
    <property type="match status" value="1"/>
</dbReference>
<feature type="domain" description="M23ase beta-sheet core" evidence="2">
    <location>
        <begin position="175"/>
        <end position="269"/>
    </location>
</feature>
<dbReference type="PANTHER" id="PTHR21666:SF290">
    <property type="entry name" value="PEPTIDASE M23 DOMAIN PROTEIN"/>
    <property type="match status" value="1"/>
</dbReference>
<feature type="signal peptide" evidence="1">
    <location>
        <begin position="1"/>
        <end position="15"/>
    </location>
</feature>
<dbReference type="Pfam" id="PF01551">
    <property type="entry name" value="Peptidase_M23"/>
    <property type="match status" value="1"/>
</dbReference>
<dbReference type="Proteomes" id="UP000236173">
    <property type="component" value="Unassembled WGS sequence"/>
</dbReference>
<evidence type="ECO:0000313" key="3">
    <source>
        <dbReference type="EMBL" id="GBC97746.1"/>
    </source>
</evidence>
<sequence length="282" mass="30735">MIAMLALWLRLLTLAVTPSVTVVPASPRPGETVAIFVTVPADAAVAVVWRCRPLPVYFVNGRWRALLGVPADLPAGPHPLAVRVERAEGPQTFTVTVPVQARRFPSQRVRLSAAKRRLFAVPQVAAEKALWRAMLATATPEQLWQGAFLLPVRGRVTAPFGLRRIYVGLREPQGIHRGVDFAAPTGTPVRAANEGRVLLARPFTLEGTAVLLDHGQGVLSAYFHLAATRVREGETVYKGQIIGTVGSTGVATGPHLHWALYVHGTPVDPLQWTHPNWLNRLR</sequence>
<dbReference type="InterPro" id="IPR011055">
    <property type="entry name" value="Dup_hybrid_motif"/>
</dbReference>
<reference evidence="4" key="1">
    <citation type="submission" date="2017-09" db="EMBL/GenBank/DDBJ databases">
        <title>Metaegenomics of thermophilic ammonia-oxidizing enrichment culture.</title>
        <authorList>
            <person name="Kato S."/>
            <person name="Suzuki K."/>
        </authorList>
    </citation>
    <scope>NUCLEOTIDE SEQUENCE [LARGE SCALE GENOMIC DNA]</scope>
</reference>
<keyword evidence="3" id="KW-0378">Hydrolase</keyword>
<dbReference type="CDD" id="cd12797">
    <property type="entry name" value="M23_peptidase"/>
    <property type="match status" value="1"/>
</dbReference>
<dbReference type="AlphaFoldDB" id="A0A2H5X980"/>
<dbReference type="Gene3D" id="2.60.40.1590">
    <property type="entry name" value="Peptidoglycan hydrolase domains"/>
    <property type="match status" value="1"/>
</dbReference>
<dbReference type="Gene3D" id="2.70.70.10">
    <property type="entry name" value="Glucose Permease (Domain IIA)"/>
    <property type="match status" value="1"/>
</dbReference>
<dbReference type="EC" id="3.4.24.-" evidence="3"/>
<dbReference type="GO" id="GO:0004222">
    <property type="term" value="F:metalloendopeptidase activity"/>
    <property type="evidence" value="ECO:0007669"/>
    <property type="project" value="TreeGrafter"/>
</dbReference>
<comment type="caution">
    <text evidence="3">The sequence shown here is derived from an EMBL/GenBank/DDBJ whole genome shotgun (WGS) entry which is preliminary data.</text>
</comment>
<feature type="chain" id="PRO_5014144044" evidence="1">
    <location>
        <begin position="16"/>
        <end position="282"/>
    </location>
</feature>
<evidence type="ECO:0000259" key="2">
    <source>
        <dbReference type="Pfam" id="PF01551"/>
    </source>
</evidence>
<name>A0A2H5X980_9BACT</name>